<dbReference type="AlphaFoldDB" id="A0A923TBI6"/>
<dbReference type="Pfam" id="PF13635">
    <property type="entry name" value="DUF4143"/>
    <property type="match status" value="1"/>
</dbReference>
<keyword evidence="3" id="KW-1185">Reference proteome</keyword>
<dbReference type="InterPro" id="IPR025420">
    <property type="entry name" value="DUF4143"/>
</dbReference>
<dbReference type="SUPFAM" id="SSF52540">
    <property type="entry name" value="P-loop containing nucleoside triphosphate hydrolases"/>
    <property type="match status" value="1"/>
</dbReference>
<dbReference type="Gene3D" id="3.40.50.300">
    <property type="entry name" value="P-loop containing nucleotide triphosphate hydrolases"/>
    <property type="match status" value="1"/>
</dbReference>
<dbReference type="InterPro" id="IPR041682">
    <property type="entry name" value="AAA_14"/>
</dbReference>
<name>A0A923TBI6_9BACT</name>
<dbReference type="RefSeq" id="WP_187464776.1">
    <property type="nucleotide sequence ID" value="NZ_JACSIT010000034.1"/>
</dbReference>
<sequence length="413" mass="47068">MDRLKLLSAAAARRVSLDFVRPLYHNIDWEGNLTALLGARGVGKTTLLLQRLKVLDLPPETALYVDLGDLYFQENRLLDFIVSFVEQGGRYLFLDEVHRYGYQTWAQELKQAYDLYHGELRIAFTGSAAIRILDQKADLSRRALQFRVPGLSFREYLILVHGIELPTYTYSDILQHHQAIVQQHLGLTGFHPLPLLQRYWQEGYYPFMLADPAGYLRRVNVMIQLVLDSDLPAVIKTGRVDYQKISRLLYAIASSVPFTPNIAKLGERLGMARETILQYLHLLEQSDLISTLRSEAKGISFLTKPDKIYLNNPNLMHALAPGQVEVGTLRETFFLNQLLHTTYESHILPPEIRLPKVGDFALLDKETHFLFEVGGPNKSSKQIGPGANHFVVRDVESSVGQRIIPLWLFGLLY</sequence>
<dbReference type="PANTHER" id="PTHR42990">
    <property type="entry name" value="ATPASE"/>
    <property type="match status" value="1"/>
</dbReference>
<dbReference type="InterPro" id="IPR027417">
    <property type="entry name" value="P-loop_NTPase"/>
</dbReference>
<evidence type="ECO:0000313" key="2">
    <source>
        <dbReference type="EMBL" id="MBC6992637.1"/>
    </source>
</evidence>
<dbReference type="Proteomes" id="UP000650081">
    <property type="component" value="Unassembled WGS sequence"/>
</dbReference>
<proteinExistence type="predicted"/>
<protein>
    <submittedName>
        <fullName evidence="2">AAA family ATPase</fullName>
    </submittedName>
</protein>
<gene>
    <name evidence="2" type="ORF">H9S92_00530</name>
</gene>
<dbReference type="EMBL" id="JACSIT010000034">
    <property type="protein sequence ID" value="MBC6992637.1"/>
    <property type="molecule type" value="Genomic_DNA"/>
</dbReference>
<organism evidence="2 3">
    <name type="scientific">Neolewinella lacunae</name>
    <dbReference type="NCBI Taxonomy" id="1517758"/>
    <lineage>
        <taxon>Bacteria</taxon>
        <taxon>Pseudomonadati</taxon>
        <taxon>Bacteroidota</taxon>
        <taxon>Saprospiria</taxon>
        <taxon>Saprospirales</taxon>
        <taxon>Lewinellaceae</taxon>
        <taxon>Neolewinella</taxon>
    </lineage>
</organism>
<evidence type="ECO:0000313" key="3">
    <source>
        <dbReference type="Proteomes" id="UP000650081"/>
    </source>
</evidence>
<dbReference type="Pfam" id="PF13173">
    <property type="entry name" value="AAA_14"/>
    <property type="match status" value="1"/>
</dbReference>
<dbReference type="SMART" id="SM00382">
    <property type="entry name" value="AAA"/>
    <property type="match status" value="1"/>
</dbReference>
<dbReference type="InterPro" id="IPR003593">
    <property type="entry name" value="AAA+_ATPase"/>
</dbReference>
<comment type="caution">
    <text evidence="2">The sequence shown here is derived from an EMBL/GenBank/DDBJ whole genome shotgun (WGS) entry which is preliminary data.</text>
</comment>
<reference evidence="2" key="1">
    <citation type="submission" date="2020-08" db="EMBL/GenBank/DDBJ databases">
        <title>Lewinella bacteria from marine environments.</title>
        <authorList>
            <person name="Zhong Y."/>
        </authorList>
    </citation>
    <scope>NUCLEOTIDE SEQUENCE</scope>
    <source>
        <strain evidence="2">KCTC 42187</strain>
    </source>
</reference>
<dbReference type="PANTHER" id="PTHR42990:SF1">
    <property type="entry name" value="AAA+ ATPASE DOMAIN-CONTAINING PROTEIN"/>
    <property type="match status" value="1"/>
</dbReference>
<evidence type="ECO:0000259" key="1">
    <source>
        <dbReference type="SMART" id="SM00382"/>
    </source>
</evidence>
<feature type="domain" description="AAA+ ATPase" evidence="1">
    <location>
        <begin position="30"/>
        <end position="150"/>
    </location>
</feature>
<accession>A0A923TBI6</accession>